<feature type="domain" description="TNFR-Cys" evidence="3">
    <location>
        <begin position="68"/>
        <end position="107"/>
    </location>
</feature>
<dbReference type="Gene3D" id="2.10.50.10">
    <property type="entry name" value="Tumor Necrosis Factor Receptor, subunit A, domain 2"/>
    <property type="match status" value="1"/>
</dbReference>
<dbReference type="PROSITE" id="PS00652">
    <property type="entry name" value="TNFR_NGFR_1"/>
    <property type="match status" value="1"/>
</dbReference>
<dbReference type="Proteomes" id="UP001159428">
    <property type="component" value="Unassembled WGS sequence"/>
</dbReference>
<evidence type="ECO:0000256" key="1">
    <source>
        <dbReference type="PROSITE-ProRule" id="PRU00206"/>
    </source>
</evidence>
<dbReference type="PROSITE" id="PS50050">
    <property type="entry name" value="TNFR_NGFR_2"/>
    <property type="match status" value="1"/>
</dbReference>
<dbReference type="Gene3D" id="1.10.533.10">
    <property type="entry name" value="Death Domain, Fas"/>
    <property type="match status" value="1"/>
</dbReference>
<sequence length="307" mass="34835">ILFLLLWSRFASGRPTRCSLSRNFLRYFPDAPEAQIECKACPKCPEGTGLTPLCGSKISNYTIIKCEPCRENATFSDTHSIESCRPCHDCGLRNIIQQCTPYQNRKCGNRCPERHFLDNNGFCQECYFCCSDVPESSRLKSFTNSNECIPLKGIQGAKDRDGSTETVEDVLEADDHEESTTSEPRKDQPKTDLIPADCKVSEMPQLRNHKNQILLHYVQRMLDPLEKQTKKNWRSIGQILNVSEEDLDLIDTDYGAGRSPTVSLIDTLSTFTIVPSMRSFVEALVACNRYNVAINICNWSWELRTAQ</sequence>
<dbReference type="EMBL" id="CALNXJ010000002">
    <property type="protein sequence ID" value="CAH3034343.1"/>
    <property type="molecule type" value="Genomic_DNA"/>
</dbReference>
<keyword evidence="1" id="KW-1015">Disulfide bond</keyword>
<organism evidence="4 5">
    <name type="scientific">Pocillopora meandrina</name>
    <dbReference type="NCBI Taxonomy" id="46732"/>
    <lineage>
        <taxon>Eukaryota</taxon>
        <taxon>Metazoa</taxon>
        <taxon>Cnidaria</taxon>
        <taxon>Anthozoa</taxon>
        <taxon>Hexacorallia</taxon>
        <taxon>Scleractinia</taxon>
        <taxon>Astrocoeniina</taxon>
        <taxon>Pocilloporidae</taxon>
        <taxon>Pocillopora</taxon>
    </lineage>
</organism>
<feature type="repeat" description="TNFR-Cys" evidence="1">
    <location>
        <begin position="68"/>
        <end position="107"/>
    </location>
</feature>
<dbReference type="InterPro" id="IPR011029">
    <property type="entry name" value="DEATH-like_dom_sf"/>
</dbReference>
<accession>A0AAU9VMT0</accession>
<name>A0AAU9VMT0_9CNID</name>
<feature type="compositionally biased region" description="Acidic residues" evidence="2">
    <location>
        <begin position="166"/>
        <end position="177"/>
    </location>
</feature>
<proteinExistence type="predicted"/>
<comment type="caution">
    <text evidence="1">Lacks conserved residue(s) required for the propagation of feature annotation.</text>
</comment>
<evidence type="ECO:0000256" key="2">
    <source>
        <dbReference type="SAM" id="MobiDB-lite"/>
    </source>
</evidence>
<dbReference type="AlphaFoldDB" id="A0AAU9VMT0"/>
<gene>
    <name evidence="4" type="ORF">PMEA_00010604</name>
</gene>
<evidence type="ECO:0000313" key="5">
    <source>
        <dbReference type="Proteomes" id="UP001159428"/>
    </source>
</evidence>
<dbReference type="InterPro" id="IPR001368">
    <property type="entry name" value="TNFR/NGFR_Cys_rich_reg"/>
</dbReference>
<comment type="caution">
    <text evidence="4">The sequence shown here is derived from an EMBL/GenBank/DDBJ whole genome shotgun (WGS) entry which is preliminary data.</text>
</comment>
<reference evidence="4 5" key="1">
    <citation type="submission" date="2022-05" db="EMBL/GenBank/DDBJ databases">
        <authorList>
            <consortium name="Genoscope - CEA"/>
            <person name="William W."/>
        </authorList>
    </citation>
    <scope>NUCLEOTIDE SEQUENCE [LARGE SCALE GENOMIC DNA]</scope>
</reference>
<evidence type="ECO:0000313" key="4">
    <source>
        <dbReference type="EMBL" id="CAH3034343.1"/>
    </source>
</evidence>
<dbReference type="SUPFAM" id="SSF47986">
    <property type="entry name" value="DEATH domain"/>
    <property type="match status" value="1"/>
</dbReference>
<evidence type="ECO:0000259" key="3">
    <source>
        <dbReference type="PROSITE" id="PS50050"/>
    </source>
</evidence>
<keyword evidence="5" id="KW-1185">Reference proteome</keyword>
<feature type="non-terminal residue" evidence="4">
    <location>
        <position position="1"/>
    </location>
</feature>
<feature type="disulfide bond" evidence="1">
    <location>
        <begin position="69"/>
        <end position="84"/>
    </location>
</feature>
<protein>
    <recommendedName>
        <fullName evidence="3">TNFR-Cys domain-containing protein</fullName>
    </recommendedName>
</protein>
<feature type="region of interest" description="Disordered" evidence="2">
    <location>
        <begin position="156"/>
        <end position="192"/>
    </location>
</feature>